<evidence type="ECO:0000313" key="8">
    <source>
        <dbReference type="Proteomes" id="UP000229498"/>
    </source>
</evidence>
<dbReference type="GO" id="GO:0015421">
    <property type="term" value="F:ABC-type oligopeptide transporter activity"/>
    <property type="evidence" value="ECO:0007669"/>
    <property type="project" value="TreeGrafter"/>
</dbReference>
<evidence type="ECO:0000256" key="2">
    <source>
        <dbReference type="ARBA" id="ARBA00022692"/>
    </source>
</evidence>
<keyword evidence="7" id="KW-0067">ATP-binding</keyword>
<dbReference type="InterPro" id="IPR036640">
    <property type="entry name" value="ABC1_TM_sf"/>
</dbReference>
<keyword evidence="4 5" id="KW-0472">Membrane</keyword>
<dbReference type="GO" id="GO:0005886">
    <property type="term" value="C:plasma membrane"/>
    <property type="evidence" value="ECO:0007669"/>
    <property type="project" value="UniProtKB-SubCell"/>
</dbReference>
<evidence type="ECO:0000259" key="6">
    <source>
        <dbReference type="PROSITE" id="PS50929"/>
    </source>
</evidence>
<keyword evidence="7" id="KW-0547">Nucleotide-binding</keyword>
<gene>
    <name evidence="7" type="ORF">CVT23_11110</name>
</gene>
<dbReference type="PANTHER" id="PTHR43394">
    <property type="entry name" value="ATP-DEPENDENT PERMEASE MDL1, MITOCHONDRIAL"/>
    <property type="match status" value="1"/>
</dbReference>
<dbReference type="Pfam" id="PF00664">
    <property type="entry name" value="ABC_membrane"/>
    <property type="match status" value="1"/>
</dbReference>
<evidence type="ECO:0000256" key="5">
    <source>
        <dbReference type="SAM" id="Phobius"/>
    </source>
</evidence>
<accession>A0A2M9G239</accession>
<sequence>MSGHHQIWLCLLALTVAALSMAPLELQRRIVNQALDKADLEHLLFLGGLFLAVVVLSGLLKFTLRMYQGWISESAIRYGRGHLLRLYREKPHEDNHESGRAVSIISAEMDKLGSFVGEGLSQPVANLGMLVAILGYMLVVEPLVALLGAVLLVPQALLVPVAQRRINRLIERRLETMRDLSDVIGEDARDAGAEAKIDRLYGNRMKTFLVKFAMKGLINLMNGLAPLGVLIFGGIMVIRDETSVGVIVAFISGFERMGNPLRELLNYYRVAAQATVQHRMIARWM</sequence>
<protein>
    <submittedName>
        <fullName evidence="7">ABC transporter ATP-binding protein</fullName>
    </submittedName>
</protein>
<organism evidence="7 8">
    <name type="scientific">Minwuia thermotolerans</name>
    <dbReference type="NCBI Taxonomy" id="2056226"/>
    <lineage>
        <taxon>Bacteria</taxon>
        <taxon>Pseudomonadati</taxon>
        <taxon>Pseudomonadota</taxon>
        <taxon>Alphaproteobacteria</taxon>
        <taxon>Minwuiales</taxon>
        <taxon>Minwuiaceae</taxon>
        <taxon>Minwuia</taxon>
    </lineage>
</organism>
<keyword evidence="2 5" id="KW-0812">Transmembrane</keyword>
<dbReference type="Proteomes" id="UP000229498">
    <property type="component" value="Unassembled WGS sequence"/>
</dbReference>
<feature type="transmembrane region" description="Helical" evidence="5">
    <location>
        <begin position="43"/>
        <end position="64"/>
    </location>
</feature>
<dbReference type="OrthoDB" id="9760920at2"/>
<keyword evidence="8" id="KW-1185">Reference proteome</keyword>
<keyword evidence="3 5" id="KW-1133">Transmembrane helix</keyword>
<name>A0A2M9G239_9PROT</name>
<dbReference type="PANTHER" id="PTHR43394:SF1">
    <property type="entry name" value="ATP-BINDING CASSETTE SUB-FAMILY B MEMBER 10, MITOCHONDRIAL"/>
    <property type="match status" value="1"/>
</dbReference>
<dbReference type="GO" id="GO:0005524">
    <property type="term" value="F:ATP binding"/>
    <property type="evidence" value="ECO:0007669"/>
    <property type="project" value="UniProtKB-KW"/>
</dbReference>
<evidence type="ECO:0000256" key="3">
    <source>
        <dbReference type="ARBA" id="ARBA00022989"/>
    </source>
</evidence>
<evidence type="ECO:0000256" key="1">
    <source>
        <dbReference type="ARBA" id="ARBA00004651"/>
    </source>
</evidence>
<evidence type="ECO:0000256" key="4">
    <source>
        <dbReference type="ARBA" id="ARBA00023136"/>
    </source>
</evidence>
<comment type="subcellular location">
    <subcellularLocation>
        <location evidence="1">Cell membrane</location>
        <topology evidence="1">Multi-pass membrane protein</topology>
    </subcellularLocation>
</comment>
<dbReference type="InterPro" id="IPR039421">
    <property type="entry name" value="Type_1_exporter"/>
</dbReference>
<comment type="caution">
    <text evidence="7">The sequence shown here is derived from an EMBL/GenBank/DDBJ whole genome shotgun (WGS) entry which is preliminary data.</text>
</comment>
<evidence type="ECO:0000313" key="7">
    <source>
        <dbReference type="EMBL" id="PJK29746.1"/>
    </source>
</evidence>
<dbReference type="InterPro" id="IPR011527">
    <property type="entry name" value="ABC1_TM_dom"/>
</dbReference>
<dbReference type="CDD" id="cd07346">
    <property type="entry name" value="ABC_6TM_exporters"/>
    <property type="match status" value="1"/>
</dbReference>
<reference evidence="7 8" key="1">
    <citation type="submission" date="2017-11" db="EMBL/GenBank/DDBJ databases">
        <title>Draft genome sequence of Rhizobiales bacterium SY3-13.</title>
        <authorList>
            <person name="Sun C."/>
        </authorList>
    </citation>
    <scope>NUCLEOTIDE SEQUENCE [LARGE SCALE GENOMIC DNA]</scope>
    <source>
        <strain evidence="7 8">SY3-13</strain>
    </source>
</reference>
<feature type="domain" description="ABC transmembrane type-1" evidence="6">
    <location>
        <begin position="7"/>
        <end position="273"/>
    </location>
</feature>
<dbReference type="PROSITE" id="PS50929">
    <property type="entry name" value="ABC_TM1F"/>
    <property type="match status" value="1"/>
</dbReference>
<proteinExistence type="predicted"/>
<feature type="transmembrane region" description="Helical" evidence="5">
    <location>
        <begin position="216"/>
        <end position="238"/>
    </location>
</feature>
<dbReference type="SUPFAM" id="SSF90123">
    <property type="entry name" value="ABC transporter transmembrane region"/>
    <property type="match status" value="1"/>
</dbReference>
<dbReference type="Gene3D" id="1.20.1560.10">
    <property type="entry name" value="ABC transporter type 1, transmembrane domain"/>
    <property type="match status" value="1"/>
</dbReference>
<dbReference type="EMBL" id="PHIG01000032">
    <property type="protein sequence ID" value="PJK29746.1"/>
    <property type="molecule type" value="Genomic_DNA"/>
</dbReference>
<dbReference type="AlphaFoldDB" id="A0A2M9G239"/>